<name>A0ABU5I7H5_9BURK</name>
<protein>
    <submittedName>
        <fullName evidence="4">Type-F conjugative transfer system secretin TraK</fullName>
    </submittedName>
</protein>
<evidence type="ECO:0000259" key="3">
    <source>
        <dbReference type="Pfam" id="PF23536"/>
    </source>
</evidence>
<dbReference type="InterPro" id="IPR055397">
    <property type="entry name" value="TraK_C"/>
</dbReference>
<geneLocation type="plasmid" evidence="4">
    <name>unnamed</name>
</geneLocation>
<dbReference type="InterPro" id="IPR010563">
    <property type="entry name" value="TraK_N"/>
</dbReference>
<dbReference type="Pfam" id="PF06586">
    <property type="entry name" value="TraK_N"/>
    <property type="match status" value="1"/>
</dbReference>
<dbReference type="Pfam" id="PF23536">
    <property type="entry name" value="TraK_C"/>
    <property type="match status" value="1"/>
</dbReference>
<feature type="signal peptide" evidence="1">
    <location>
        <begin position="1"/>
        <end position="25"/>
    </location>
</feature>
<feature type="domain" description="TraK C-terminal" evidence="3">
    <location>
        <begin position="183"/>
        <end position="277"/>
    </location>
</feature>
<dbReference type="RefSeq" id="WP_322464152.1">
    <property type="nucleotide sequence ID" value="NZ_JAXOJX010000001.1"/>
</dbReference>
<evidence type="ECO:0000259" key="2">
    <source>
        <dbReference type="Pfam" id="PF06586"/>
    </source>
</evidence>
<keyword evidence="4" id="KW-0614">Plasmid</keyword>
<evidence type="ECO:0000313" key="5">
    <source>
        <dbReference type="Proteomes" id="UP001293718"/>
    </source>
</evidence>
<comment type="caution">
    <text evidence="4">The sequence shown here is derived from an EMBL/GenBank/DDBJ whole genome shotgun (WGS) entry which is preliminary data.</text>
</comment>
<sequence>MSNRSLLSALLFLVPLLGSAGSALALQEKDVSDGARVEAIVSTKDPTRIRVDGAQITVVFGNIYSSTCGPATPTATQGAPAAAPAVNPAGEVVLECDTDKGEVYVRPVPVFSGPPGKGSDPAAGKPISLFISTKYSTYTLLLHRSDVPAETIVLRDKGAQAAATERAEGGSTGRQAPHVMGLKAMLVAMTAPRLPNDVQMQSVNREVPLWVEARFVLERTYSRRGYVGERYRLTNVSGNDMVLAEQEFDREGDDVLAVSVENHNLRPGDSTAVYVIRRGS</sequence>
<dbReference type="EMBL" id="JAXOJX010000001">
    <property type="protein sequence ID" value="MDZ5455056.1"/>
    <property type="molecule type" value="Genomic_DNA"/>
</dbReference>
<accession>A0ABU5I7H5</accession>
<proteinExistence type="predicted"/>
<keyword evidence="1" id="KW-0732">Signal</keyword>
<feature type="chain" id="PRO_5046472580" evidence="1">
    <location>
        <begin position="26"/>
        <end position="280"/>
    </location>
</feature>
<organism evidence="4 5">
    <name type="scientific">Azohydromonas lata</name>
    <dbReference type="NCBI Taxonomy" id="45677"/>
    <lineage>
        <taxon>Bacteria</taxon>
        <taxon>Pseudomonadati</taxon>
        <taxon>Pseudomonadota</taxon>
        <taxon>Betaproteobacteria</taxon>
        <taxon>Burkholderiales</taxon>
        <taxon>Sphaerotilaceae</taxon>
        <taxon>Azohydromonas</taxon>
    </lineage>
</organism>
<dbReference type="Proteomes" id="UP001293718">
    <property type="component" value="Unassembled WGS sequence"/>
</dbReference>
<gene>
    <name evidence="4" type="ORF">SM757_00575</name>
</gene>
<evidence type="ECO:0000313" key="4">
    <source>
        <dbReference type="EMBL" id="MDZ5455056.1"/>
    </source>
</evidence>
<evidence type="ECO:0000256" key="1">
    <source>
        <dbReference type="SAM" id="SignalP"/>
    </source>
</evidence>
<keyword evidence="5" id="KW-1185">Reference proteome</keyword>
<feature type="domain" description="TraK N-terminal" evidence="2">
    <location>
        <begin position="31"/>
        <end position="160"/>
    </location>
</feature>
<reference evidence="4 5" key="1">
    <citation type="submission" date="2023-11" db="EMBL/GenBank/DDBJ databases">
        <title>Draft genome of Azohydromonas lata strain H1 (DSM1123), a polyhydroxyalkanoate producer.</title>
        <authorList>
            <person name="Traversa D."/>
            <person name="D'Addabbo P."/>
            <person name="Pazzani C."/>
            <person name="Manzari C."/>
            <person name="Chiara M."/>
            <person name="Scrascia M."/>
        </authorList>
    </citation>
    <scope>NUCLEOTIDE SEQUENCE [LARGE SCALE GENOMIC DNA]</scope>
    <source>
        <strain evidence="4 5">H1</strain>
        <plasmid evidence="4">unnamed</plasmid>
    </source>
</reference>